<feature type="domain" description="AMP-dependent synthetase/ligase" evidence="3">
    <location>
        <begin position="70"/>
        <end position="377"/>
    </location>
</feature>
<keyword evidence="2" id="KW-0472">Membrane</keyword>
<evidence type="ECO:0000259" key="3">
    <source>
        <dbReference type="Pfam" id="PF00501"/>
    </source>
</evidence>
<dbReference type="PANTHER" id="PTHR43201">
    <property type="entry name" value="ACYL-COA SYNTHETASE"/>
    <property type="match status" value="1"/>
</dbReference>
<reference evidence="4" key="2">
    <citation type="journal article" date="2023" name="IMA Fungus">
        <title>Comparative genomic study of the Penicillium genus elucidates a diverse pangenome and 15 lateral gene transfer events.</title>
        <authorList>
            <person name="Petersen C."/>
            <person name="Sorensen T."/>
            <person name="Nielsen M.R."/>
            <person name="Sondergaard T.E."/>
            <person name="Sorensen J.L."/>
            <person name="Fitzpatrick D.A."/>
            <person name="Frisvad J.C."/>
            <person name="Nielsen K.L."/>
        </authorList>
    </citation>
    <scope>NUCLEOTIDE SEQUENCE</scope>
    <source>
        <strain evidence="4">IBT 30069</strain>
    </source>
</reference>
<keyword evidence="5" id="KW-1185">Reference proteome</keyword>
<comment type="caution">
    <text evidence="4">The sequence shown here is derived from an EMBL/GenBank/DDBJ whole genome shotgun (WGS) entry which is preliminary data.</text>
</comment>
<comment type="similarity">
    <text evidence="1">Belongs to the ATP-dependent AMP-binding enzyme family.</text>
</comment>
<organism evidence="4 5">
    <name type="scientific">Penicillium angulare</name>
    <dbReference type="NCBI Taxonomy" id="116970"/>
    <lineage>
        <taxon>Eukaryota</taxon>
        <taxon>Fungi</taxon>
        <taxon>Dikarya</taxon>
        <taxon>Ascomycota</taxon>
        <taxon>Pezizomycotina</taxon>
        <taxon>Eurotiomycetes</taxon>
        <taxon>Eurotiomycetidae</taxon>
        <taxon>Eurotiales</taxon>
        <taxon>Aspergillaceae</taxon>
        <taxon>Penicillium</taxon>
    </lineage>
</organism>
<evidence type="ECO:0000313" key="4">
    <source>
        <dbReference type="EMBL" id="KAJ5112956.1"/>
    </source>
</evidence>
<dbReference type="EMBL" id="JAPQKH010000002">
    <property type="protein sequence ID" value="KAJ5112956.1"/>
    <property type="molecule type" value="Genomic_DNA"/>
</dbReference>
<feature type="transmembrane region" description="Helical" evidence="2">
    <location>
        <begin position="79"/>
        <end position="99"/>
    </location>
</feature>
<dbReference type="Gene3D" id="3.40.50.12780">
    <property type="entry name" value="N-terminal domain of ligase-like"/>
    <property type="match status" value="1"/>
</dbReference>
<protein>
    <submittedName>
        <fullName evidence="4">Acetyl-CoA synthetase-like protein</fullName>
    </submittedName>
</protein>
<sequence>MNKFPNDPIFVNLLRLRQSVQGVLIHDEYGIDASPTDLINDVTRLRETLRRDLPADWYDAKGLLRPNTGCIATISPSGYYFLVAFFAIAALGGTCVALPTKATPDVTLKLLASANVSYILAEPNTIQQATDIKEQADNNIKIIQIERAAGCEFTFDSRAEIDESLSIDASQPCMVTHTSGSSTGQPKCVVIPRRTFFFSGQADPDRVFLAFRPVHWMGGASGLLARVLRGTRIHWPQRSFDPAMFWEIFKQGTITDVSFSSSLFKELEDYYLLNICGLPADEREAYISGVGKIRDATISGSAMNPATAQFWIELTGMNIRNVYGSSELGGLALASGIGAQYVDRCIGTPTPGAQIKLSNGDEGELLVKSPRMFTHYLNDEAATKKAFDEDGFYKTGDLVRRVGGYYFFEGRVDSDWINFLDCKISVLELEEHLLRLSYISEAHILPVLDHETRGVAAALVRLNCGDSDINLQRVRDDLSLGLERYKLPALLYILKAEEEVPRAASDKVLKTQALDKFFRIRGYRPRDYHVDGVECLSNSELVK</sequence>
<keyword evidence="2" id="KW-1133">Transmembrane helix</keyword>
<dbReference type="InterPro" id="IPR045851">
    <property type="entry name" value="AMP-bd_C_sf"/>
</dbReference>
<dbReference type="Proteomes" id="UP001149165">
    <property type="component" value="Unassembled WGS sequence"/>
</dbReference>
<dbReference type="PANTHER" id="PTHR43201:SF8">
    <property type="entry name" value="ACYL-COA SYNTHETASE FAMILY MEMBER 3"/>
    <property type="match status" value="1"/>
</dbReference>
<dbReference type="GO" id="GO:0031956">
    <property type="term" value="F:medium-chain fatty acid-CoA ligase activity"/>
    <property type="evidence" value="ECO:0007669"/>
    <property type="project" value="TreeGrafter"/>
</dbReference>
<gene>
    <name evidence="4" type="ORF">N7456_001490</name>
</gene>
<dbReference type="OrthoDB" id="6614653at2759"/>
<accession>A0A9W9G6J0</accession>
<dbReference type="AlphaFoldDB" id="A0A9W9G6J0"/>
<reference evidence="4" key="1">
    <citation type="submission" date="2022-11" db="EMBL/GenBank/DDBJ databases">
        <authorList>
            <person name="Petersen C."/>
        </authorList>
    </citation>
    <scope>NUCLEOTIDE SEQUENCE</scope>
    <source>
        <strain evidence="4">IBT 30069</strain>
    </source>
</reference>
<keyword evidence="2" id="KW-0812">Transmembrane</keyword>
<evidence type="ECO:0000313" key="5">
    <source>
        <dbReference type="Proteomes" id="UP001149165"/>
    </source>
</evidence>
<dbReference type="Gene3D" id="3.30.300.30">
    <property type="match status" value="1"/>
</dbReference>
<dbReference type="InterPro" id="IPR000873">
    <property type="entry name" value="AMP-dep_synth/lig_dom"/>
</dbReference>
<evidence type="ECO:0000256" key="2">
    <source>
        <dbReference type="SAM" id="Phobius"/>
    </source>
</evidence>
<evidence type="ECO:0000256" key="1">
    <source>
        <dbReference type="ARBA" id="ARBA00006432"/>
    </source>
</evidence>
<dbReference type="SUPFAM" id="SSF56801">
    <property type="entry name" value="Acetyl-CoA synthetase-like"/>
    <property type="match status" value="1"/>
</dbReference>
<name>A0A9W9G6J0_9EURO</name>
<proteinExistence type="inferred from homology"/>
<dbReference type="GO" id="GO:0006631">
    <property type="term" value="P:fatty acid metabolic process"/>
    <property type="evidence" value="ECO:0007669"/>
    <property type="project" value="TreeGrafter"/>
</dbReference>
<dbReference type="Pfam" id="PF00501">
    <property type="entry name" value="AMP-binding"/>
    <property type="match status" value="1"/>
</dbReference>
<dbReference type="InterPro" id="IPR042099">
    <property type="entry name" value="ANL_N_sf"/>
</dbReference>